<dbReference type="EMBL" id="JAVRQU010000007">
    <property type="protein sequence ID" value="KAK5701023.1"/>
    <property type="molecule type" value="Genomic_DNA"/>
</dbReference>
<feature type="compositionally biased region" description="Basic and acidic residues" evidence="3">
    <location>
        <begin position="514"/>
        <end position="538"/>
    </location>
</feature>
<reference evidence="5" key="1">
    <citation type="submission" date="2023-08" db="EMBL/GenBank/DDBJ databases">
        <title>Black Yeasts Isolated from many extreme environments.</title>
        <authorList>
            <person name="Coleine C."/>
            <person name="Stajich J.E."/>
            <person name="Selbmann L."/>
        </authorList>
    </citation>
    <scope>NUCLEOTIDE SEQUENCE</scope>
    <source>
        <strain evidence="5">CCFEE 5810</strain>
    </source>
</reference>
<dbReference type="Gene3D" id="2.30.280.10">
    <property type="entry name" value="SRA-YDG"/>
    <property type="match status" value="1"/>
</dbReference>
<evidence type="ECO:0000313" key="6">
    <source>
        <dbReference type="Proteomes" id="UP001310594"/>
    </source>
</evidence>
<comment type="caution">
    <text evidence="5">The sequence shown here is derived from an EMBL/GenBank/DDBJ whole genome shotgun (WGS) entry which is preliminary data.</text>
</comment>
<dbReference type="GO" id="GO:0061630">
    <property type="term" value="F:ubiquitin protein ligase activity"/>
    <property type="evidence" value="ECO:0007669"/>
    <property type="project" value="TreeGrafter"/>
</dbReference>
<gene>
    <name evidence="5" type="ORF">LTR97_005542</name>
</gene>
<proteinExistence type="predicted"/>
<organism evidence="5 6">
    <name type="scientific">Elasticomyces elasticus</name>
    <dbReference type="NCBI Taxonomy" id="574655"/>
    <lineage>
        <taxon>Eukaryota</taxon>
        <taxon>Fungi</taxon>
        <taxon>Dikarya</taxon>
        <taxon>Ascomycota</taxon>
        <taxon>Pezizomycotina</taxon>
        <taxon>Dothideomycetes</taxon>
        <taxon>Dothideomycetidae</taxon>
        <taxon>Mycosphaerellales</taxon>
        <taxon>Teratosphaeriaceae</taxon>
        <taxon>Elasticomyces</taxon>
    </lineage>
</organism>
<accession>A0AAN7WL04</accession>
<evidence type="ECO:0000313" key="5">
    <source>
        <dbReference type="EMBL" id="KAK5701023.1"/>
    </source>
</evidence>
<feature type="region of interest" description="Disordered" evidence="3">
    <location>
        <begin position="492"/>
        <end position="538"/>
    </location>
</feature>
<evidence type="ECO:0000259" key="4">
    <source>
        <dbReference type="PROSITE" id="PS51015"/>
    </source>
</evidence>
<evidence type="ECO:0000256" key="2">
    <source>
        <dbReference type="PROSITE-ProRule" id="PRU00358"/>
    </source>
</evidence>
<dbReference type="GO" id="GO:0044027">
    <property type="term" value="P:negative regulation of gene expression via chromosomal CpG island methylation"/>
    <property type="evidence" value="ECO:0007669"/>
    <property type="project" value="TreeGrafter"/>
</dbReference>
<comment type="subcellular location">
    <subcellularLocation>
        <location evidence="2">Nucleus</location>
    </subcellularLocation>
</comment>
<evidence type="ECO:0000256" key="3">
    <source>
        <dbReference type="SAM" id="MobiDB-lite"/>
    </source>
</evidence>
<dbReference type="GO" id="GO:0005634">
    <property type="term" value="C:nucleus"/>
    <property type="evidence" value="ECO:0007669"/>
    <property type="project" value="UniProtKB-SubCell"/>
</dbReference>
<dbReference type="InterPro" id="IPR036987">
    <property type="entry name" value="SRA-YDG_sf"/>
</dbReference>
<feature type="region of interest" description="Disordered" evidence="3">
    <location>
        <begin position="69"/>
        <end position="214"/>
    </location>
</feature>
<dbReference type="PANTHER" id="PTHR14140">
    <property type="entry name" value="E3 UBIQUITIN-PROTEIN LIGASE UHRF-RELATED"/>
    <property type="match status" value="1"/>
</dbReference>
<feature type="compositionally biased region" description="Basic and acidic residues" evidence="3">
    <location>
        <begin position="121"/>
        <end position="134"/>
    </location>
</feature>
<sequence length="538" mass="59776">MGNDMSSISKLTAEEVQAEEDATLARVNAETCKGQDGENQQFATAMKARTKRAAELAAQHQLAINQATLSKVNDAEEGEVNEDPLTTWQPRKDKVSPSMVPTKARSGPTPVALSSGAKQLINREKPKPTSDKPAKLSAVKLPAINTEVRTAAHSSSGTAKRPAANAFADERRGVSKSLKRTDTASPRSPDGEPTAEKVRKSKPSRETPVLAEISERPPAWYQALQVVQRRGNADEASASPLIESLKDFVRKCKKHERGFNIQETFQKIRDTLHKLVFEKVTGQLLRNRRILHDQDGLPQIFDKKHSGDVKYPWDVVADAEELYNKWCLQDFETDLLRGIVRGVPASKNVEKTVDHIDDNYKGRSSWKFHGNGLLLNGQWWPTQLTTVRDGAHGAMIAGISGAAGEGAYSCVMSGGNGYDDEDHGEWVLYCGTDSTDGKITEATSRLLESRDNGKPVRFLRSHNLNSPFAPEIGFRYDGLYKVVSSKALDKSDSTRRRHQFRLERLDGQTPIRGQEPEKRPTVQEVKAHKIDRERRRLA</sequence>
<dbReference type="PANTHER" id="PTHR14140:SF27">
    <property type="entry name" value="OS04G0289800 PROTEIN"/>
    <property type="match status" value="1"/>
</dbReference>
<dbReference type="Pfam" id="PF02182">
    <property type="entry name" value="SAD_SRA"/>
    <property type="match status" value="1"/>
</dbReference>
<dbReference type="InterPro" id="IPR045134">
    <property type="entry name" value="UHRF1/2-like"/>
</dbReference>
<feature type="compositionally biased region" description="Basic and acidic residues" evidence="3">
    <location>
        <begin position="492"/>
        <end position="506"/>
    </location>
</feature>
<evidence type="ECO:0000256" key="1">
    <source>
        <dbReference type="ARBA" id="ARBA00023242"/>
    </source>
</evidence>
<feature type="domain" description="YDG" evidence="4">
    <location>
        <begin position="369"/>
        <end position="504"/>
    </location>
</feature>
<keyword evidence="1 2" id="KW-0539">Nucleus</keyword>
<dbReference type="AlphaFoldDB" id="A0AAN7WL04"/>
<dbReference type="InterPro" id="IPR003105">
    <property type="entry name" value="SRA_YDG"/>
</dbReference>
<dbReference type="GO" id="GO:0016567">
    <property type="term" value="P:protein ubiquitination"/>
    <property type="evidence" value="ECO:0007669"/>
    <property type="project" value="TreeGrafter"/>
</dbReference>
<dbReference type="Proteomes" id="UP001310594">
    <property type="component" value="Unassembled WGS sequence"/>
</dbReference>
<dbReference type="SMART" id="SM00466">
    <property type="entry name" value="SRA"/>
    <property type="match status" value="1"/>
</dbReference>
<protein>
    <recommendedName>
        <fullName evidence="4">YDG domain-containing protein</fullName>
    </recommendedName>
</protein>
<name>A0AAN7WL04_9PEZI</name>
<dbReference type="InterPro" id="IPR015947">
    <property type="entry name" value="PUA-like_sf"/>
</dbReference>
<dbReference type="SUPFAM" id="SSF88697">
    <property type="entry name" value="PUA domain-like"/>
    <property type="match status" value="1"/>
</dbReference>
<dbReference type="PROSITE" id="PS51015">
    <property type="entry name" value="YDG"/>
    <property type="match status" value="1"/>
</dbReference>